<comment type="cofactor">
    <cofactor evidence="1">
        <name>Mg(2+)</name>
        <dbReference type="ChEBI" id="CHEBI:18420"/>
    </cofactor>
</comment>
<dbReference type="EMBL" id="JAFLND010000003">
    <property type="protein sequence ID" value="MBO0331495.1"/>
    <property type="molecule type" value="Genomic_DNA"/>
</dbReference>
<sequence>MDIKGVIFDFNGTLFFDTHLHNEAWDIFLEKYSFALTNKEKNQKIHGKNNAEILSNLFNKELSSADIDALAREKEDIYQSLCLQEKMELAPGALDFLEFLDKNDVPFTIATASDLYNLKFYFEHLGLQKYFDLNHIVYSDGTIKSKPHPEIFLKAMEVLKIDANEALIFEDSVSGIMAAENSGAKKIIIVDSDNNDYSKWNYDVIRSFREIDINIFK</sequence>
<dbReference type="Gene3D" id="3.40.50.1000">
    <property type="entry name" value="HAD superfamily/HAD-like"/>
    <property type="match status" value="1"/>
</dbReference>
<keyword evidence="3" id="KW-0479">Metal-binding</keyword>
<dbReference type="RefSeq" id="WP_207071850.1">
    <property type="nucleotide sequence ID" value="NZ_JAFLND010000003.1"/>
</dbReference>
<dbReference type="Gene3D" id="1.10.150.240">
    <property type="entry name" value="Putative phosphatase, domain 2"/>
    <property type="match status" value="1"/>
</dbReference>
<dbReference type="Pfam" id="PF13419">
    <property type="entry name" value="HAD_2"/>
    <property type="match status" value="1"/>
</dbReference>
<comment type="similarity">
    <text evidence="2">Belongs to the HAD-like hydrolase superfamily. CbbY/CbbZ/Gph/YieH family.</text>
</comment>
<dbReference type="InterPro" id="IPR006439">
    <property type="entry name" value="HAD-SF_hydro_IA"/>
</dbReference>
<evidence type="ECO:0000256" key="4">
    <source>
        <dbReference type="ARBA" id="ARBA00022842"/>
    </source>
</evidence>
<dbReference type="InterPro" id="IPR051600">
    <property type="entry name" value="Beta-PGM-like"/>
</dbReference>
<name>A0ABS3EZ82_9FLAO</name>
<dbReference type="Proteomes" id="UP000664163">
    <property type="component" value="Unassembled WGS sequence"/>
</dbReference>
<evidence type="ECO:0000256" key="3">
    <source>
        <dbReference type="ARBA" id="ARBA00022723"/>
    </source>
</evidence>
<dbReference type="InterPro" id="IPR023214">
    <property type="entry name" value="HAD_sf"/>
</dbReference>
<proteinExistence type="inferred from homology"/>
<evidence type="ECO:0000313" key="6">
    <source>
        <dbReference type="EMBL" id="MBO0331495.1"/>
    </source>
</evidence>
<dbReference type="PANTHER" id="PTHR46193">
    <property type="entry name" value="6-PHOSPHOGLUCONATE PHOSPHATASE"/>
    <property type="match status" value="1"/>
</dbReference>
<dbReference type="PANTHER" id="PTHR46193:SF18">
    <property type="entry name" value="HEXITOL PHOSPHATASE B"/>
    <property type="match status" value="1"/>
</dbReference>
<keyword evidence="5" id="KW-0119">Carbohydrate metabolism</keyword>
<dbReference type="SFLD" id="SFLDG01135">
    <property type="entry name" value="C1.5.6:_HAD__Beta-PGM__Phospha"/>
    <property type="match status" value="1"/>
</dbReference>
<dbReference type="InterPro" id="IPR036412">
    <property type="entry name" value="HAD-like_sf"/>
</dbReference>
<organism evidence="6 7">
    <name type="scientific">[Muricauda] lutisoli</name>
    <dbReference type="NCBI Taxonomy" id="2816035"/>
    <lineage>
        <taxon>Bacteria</taxon>
        <taxon>Pseudomonadati</taxon>
        <taxon>Bacteroidota</taxon>
        <taxon>Flavobacteriia</taxon>
        <taxon>Flavobacteriales</taxon>
        <taxon>Flavobacteriaceae</taxon>
        <taxon>Allomuricauda</taxon>
    </lineage>
</organism>
<evidence type="ECO:0000313" key="7">
    <source>
        <dbReference type="Proteomes" id="UP000664163"/>
    </source>
</evidence>
<dbReference type="SFLD" id="SFLDS00003">
    <property type="entry name" value="Haloacid_Dehalogenase"/>
    <property type="match status" value="1"/>
</dbReference>
<protein>
    <submittedName>
        <fullName evidence="6">HAD family phosphatase</fullName>
    </submittedName>
</protein>
<dbReference type="NCBIfam" id="TIGR01509">
    <property type="entry name" value="HAD-SF-IA-v3"/>
    <property type="match status" value="1"/>
</dbReference>
<keyword evidence="4" id="KW-0460">Magnesium</keyword>
<dbReference type="SUPFAM" id="SSF56784">
    <property type="entry name" value="HAD-like"/>
    <property type="match status" value="1"/>
</dbReference>
<evidence type="ECO:0000256" key="5">
    <source>
        <dbReference type="ARBA" id="ARBA00023277"/>
    </source>
</evidence>
<evidence type="ECO:0000256" key="1">
    <source>
        <dbReference type="ARBA" id="ARBA00001946"/>
    </source>
</evidence>
<reference evidence="6 7" key="1">
    <citation type="submission" date="2021-03" db="EMBL/GenBank/DDBJ databases">
        <title>Muricauda sp. CAU 1631 isolated from Incheon.</title>
        <authorList>
            <person name="Kim W."/>
        </authorList>
    </citation>
    <scope>NUCLEOTIDE SEQUENCE [LARGE SCALE GENOMIC DNA]</scope>
    <source>
        <strain evidence="6 7">CAU 1631</strain>
    </source>
</reference>
<gene>
    <name evidence="6" type="ORF">J0X13_13110</name>
</gene>
<accession>A0ABS3EZ82</accession>
<evidence type="ECO:0000256" key="2">
    <source>
        <dbReference type="ARBA" id="ARBA00006171"/>
    </source>
</evidence>
<dbReference type="PRINTS" id="PR00413">
    <property type="entry name" value="HADHALOGNASE"/>
</dbReference>
<dbReference type="InterPro" id="IPR023198">
    <property type="entry name" value="PGP-like_dom2"/>
</dbReference>
<keyword evidence="7" id="KW-1185">Reference proteome</keyword>
<comment type="caution">
    <text evidence="6">The sequence shown here is derived from an EMBL/GenBank/DDBJ whole genome shotgun (WGS) entry which is preliminary data.</text>
</comment>
<dbReference type="SFLD" id="SFLDG01129">
    <property type="entry name" value="C1.5:_HAD__Beta-PGM__Phosphata"/>
    <property type="match status" value="1"/>
</dbReference>
<dbReference type="InterPro" id="IPR041492">
    <property type="entry name" value="HAD_2"/>
</dbReference>
<dbReference type="CDD" id="cd07505">
    <property type="entry name" value="HAD_BPGM-like"/>
    <property type="match status" value="1"/>
</dbReference>